<keyword evidence="2" id="KW-0677">Repeat</keyword>
<comment type="similarity">
    <text evidence="6">Belongs to the snail C2H2-type zinc-finger protein family.</text>
</comment>
<feature type="domain" description="C2H2-type" evidence="9">
    <location>
        <begin position="370"/>
        <end position="398"/>
    </location>
</feature>
<evidence type="ECO:0000256" key="4">
    <source>
        <dbReference type="ARBA" id="ARBA00022833"/>
    </source>
</evidence>
<dbReference type="SUPFAM" id="SSF57667">
    <property type="entry name" value="beta-beta-alpha zinc fingers"/>
    <property type="match status" value="2"/>
</dbReference>
<dbReference type="PROSITE" id="PS50157">
    <property type="entry name" value="ZINC_FINGER_C2H2_2"/>
    <property type="match status" value="3"/>
</dbReference>
<evidence type="ECO:0000256" key="7">
    <source>
        <dbReference type="PROSITE-ProRule" id="PRU00042"/>
    </source>
</evidence>
<dbReference type="SMART" id="SM00355">
    <property type="entry name" value="ZnF_C2H2"/>
    <property type="match status" value="4"/>
</dbReference>
<reference evidence="10" key="1">
    <citation type="submission" date="2021-05" db="EMBL/GenBank/DDBJ databases">
        <authorList>
            <person name="Alioto T."/>
            <person name="Alioto T."/>
            <person name="Gomez Garrido J."/>
        </authorList>
    </citation>
    <scope>NUCLEOTIDE SEQUENCE</scope>
</reference>
<dbReference type="InterPro" id="IPR050527">
    <property type="entry name" value="Snail/Krueppel_Znf"/>
</dbReference>
<evidence type="ECO:0000256" key="5">
    <source>
        <dbReference type="ARBA" id="ARBA00023242"/>
    </source>
</evidence>
<dbReference type="InterPro" id="IPR036236">
    <property type="entry name" value="Znf_C2H2_sf"/>
</dbReference>
<keyword evidence="4" id="KW-0862">Zinc</keyword>
<evidence type="ECO:0000256" key="6">
    <source>
        <dbReference type="ARBA" id="ARBA00037948"/>
    </source>
</evidence>
<sequence length="491" mass="56331">MKKRSQRSAKKSAAIKVEAVFVKQEPDEDFENSVEPETKAETSLKTPIKQYIRSRGTQVSFDEIVTEFDLPSVVTKSAPIVTSDLIVPQCRFCLHRMSMDKMSKIYNKVKSKANTAFRFKVYVNDSYPYACLNCLNLMDIMLTFKESVMKANHMLQTERTFLEADGWDEPGVMKLVADCRAVVEQFRERIDSIYIPRFGRDDLVDQGPVKSESAAPVEETSNYEEIIEEPNELVETMETDVYIEHLLQDSTPDAAVVDAKNEPEPNLEEEFNDGDEFDDFDDESEDNDYKPSKIDIRESNLDEDENNSSSDGEKKTAAQKAKTKRTKSTSQTAKEPKKYDQKVLCDLCGERIYSTTAESHRNKHLGIRPYTCPKCPLTFQSSYNLSFHVKRLHPENGERSHECDICGSIIRGPLSALKYHKKRHNQEKKHVCTICGKGFTMISYLRQHVQAHGDFPHKCQYCGKRFNLKASMRTHEKNIHEKKMVLNQPQA</sequence>
<dbReference type="GO" id="GO:0008270">
    <property type="term" value="F:zinc ion binding"/>
    <property type="evidence" value="ECO:0007669"/>
    <property type="project" value="UniProtKB-KW"/>
</dbReference>
<dbReference type="GO" id="GO:0005634">
    <property type="term" value="C:nucleus"/>
    <property type="evidence" value="ECO:0007669"/>
    <property type="project" value="InterPro"/>
</dbReference>
<feature type="region of interest" description="Disordered" evidence="8">
    <location>
        <begin position="262"/>
        <end position="335"/>
    </location>
</feature>
<feature type="domain" description="C2H2-type" evidence="9">
    <location>
        <begin position="430"/>
        <end position="452"/>
    </location>
</feature>
<dbReference type="SMART" id="SM00868">
    <property type="entry name" value="zf-AD"/>
    <property type="match status" value="1"/>
</dbReference>
<protein>
    <submittedName>
        <fullName evidence="10">Zinc finger protein 226</fullName>
    </submittedName>
</protein>
<dbReference type="GO" id="GO:0000981">
    <property type="term" value="F:DNA-binding transcription factor activity, RNA polymerase II-specific"/>
    <property type="evidence" value="ECO:0007669"/>
    <property type="project" value="TreeGrafter"/>
</dbReference>
<feature type="domain" description="C2H2-type" evidence="9">
    <location>
        <begin position="457"/>
        <end position="485"/>
    </location>
</feature>
<feature type="compositionally biased region" description="Acidic residues" evidence="8">
    <location>
        <begin position="265"/>
        <end position="286"/>
    </location>
</feature>
<dbReference type="GO" id="GO:0000978">
    <property type="term" value="F:RNA polymerase II cis-regulatory region sequence-specific DNA binding"/>
    <property type="evidence" value="ECO:0007669"/>
    <property type="project" value="TreeGrafter"/>
</dbReference>
<dbReference type="Pfam" id="PF00096">
    <property type="entry name" value="zf-C2H2"/>
    <property type="match status" value="1"/>
</dbReference>
<keyword evidence="1" id="KW-0479">Metal-binding</keyword>
<keyword evidence="3 7" id="KW-0863">Zinc-finger</keyword>
<dbReference type="PANTHER" id="PTHR24388">
    <property type="entry name" value="ZINC FINGER PROTEIN"/>
    <property type="match status" value="1"/>
</dbReference>
<dbReference type="PANTHER" id="PTHR24388:SF53">
    <property type="entry name" value="CHORION TRANSCRIPTION FACTOR CF2-RELATED"/>
    <property type="match status" value="1"/>
</dbReference>
<evidence type="ECO:0000256" key="1">
    <source>
        <dbReference type="ARBA" id="ARBA00022723"/>
    </source>
</evidence>
<dbReference type="AlphaFoldDB" id="A0A8D8C8J0"/>
<evidence type="ECO:0000256" key="3">
    <source>
        <dbReference type="ARBA" id="ARBA00022771"/>
    </source>
</evidence>
<dbReference type="InterPro" id="IPR012934">
    <property type="entry name" value="Znf_AD"/>
</dbReference>
<organism evidence="10">
    <name type="scientific">Culex pipiens</name>
    <name type="common">House mosquito</name>
    <dbReference type="NCBI Taxonomy" id="7175"/>
    <lineage>
        <taxon>Eukaryota</taxon>
        <taxon>Metazoa</taxon>
        <taxon>Ecdysozoa</taxon>
        <taxon>Arthropoda</taxon>
        <taxon>Hexapoda</taxon>
        <taxon>Insecta</taxon>
        <taxon>Pterygota</taxon>
        <taxon>Neoptera</taxon>
        <taxon>Endopterygota</taxon>
        <taxon>Diptera</taxon>
        <taxon>Nematocera</taxon>
        <taxon>Culicoidea</taxon>
        <taxon>Culicidae</taxon>
        <taxon>Culicinae</taxon>
        <taxon>Culicini</taxon>
        <taxon>Culex</taxon>
        <taxon>Culex</taxon>
    </lineage>
</organism>
<dbReference type="Gene3D" id="3.30.160.60">
    <property type="entry name" value="Classic Zinc Finger"/>
    <property type="match status" value="3"/>
</dbReference>
<dbReference type="PROSITE" id="PS00028">
    <property type="entry name" value="ZINC_FINGER_C2H2_1"/>
    <property type="match status" value="2"/>
</dbReference>
<evidence type="ECO:0000259" key="9">
    <source>
        <dbReference type="PROSITE" id="PS50157"/>
    </source>
</evidence>
<evidence type="ECO:0000256" key="2">
    <source>
        <dbReference type="ARBA" id="ARBA00022737"/>
    </source>
</evidence>
<dbReference type="InterPro" id="IPR013087">
    <property type="entry name" value="Znf_C2H2_type"/>
</dbReference>
<accession>A0A8D8C8J0</accession>
<name>A0A8D8C8J0_CULPI</name>
<evidence type="ECO:0000256" key="8">
    <source>
        <dbReference type="SAM" id="MobiDB-lite"/>
    </source>
</evidence>
<proteinExistence type="inferred from homology"/>
<keyword evidence="5" id="KW-0539">Nucleus</keyword>
<feature type="compositionally biased region" description="Basic and acidic residues" evidence="8">
    <location>
        <begin position="287"/>
        <end position="300"/>
    </location>
</feature>
<dbReference type="EMBL" id="HBUE01112869">
    <property type="protein sequence ID" value="CAG6489518.1"/>
    <property type="molecule type" value="Transcribed_RNA"/>
</dbReference>
<evidence type="ECO:0000313" key="10">
    <source>
        <dbReference type="EMBL" id="CAG6489518.1"/>
    </source>
</evidence>